<dbReference type="AlphaFoldDB" id="A0A316VPH7"/>
<protein>
    <submittedName>
        <fullName evidence="1">Uncharacterized protein</fullName>
    </submittedName>
</protein>
<dbReference type="EMBL" id="KZ819602">
    <property type="protein sequence ID" value="PWN38323.1"/>
    <property type="molecule type" value="Genomic_DNA"/>
</dbReference>
<sequence>MKDDYICVVVVIVIASDLGSMADVLPFILCAFVSLLSYSITIFVPRYDELSYDNE</sequence>
<name>A0A316VPH7_9BASI</name>
<evidence type="ECO:0000313" key="2">
    <source>
        <dbReference type="Proteomes" id="UP000245771"/>
    </source>
</evidence>
<organism evidence="1 2">
    <name type="scientific">Meira miltonrushii</name>
    <dbReference type="NCBI Taxonomy" id="1280837"/>
    <lineage>
        <taxon>Eukaryota</taxon>
        <taxon>Fungi</taxon>
        <taxon>Dikarya</taxon>
        <taxon>Basidiomycota</taxon>
        <taxon>Ustilaginomycotina</taxon>
        <taxon>Exobasidiomycetes</taxon>
        <taxon>Exobasidiales</taxon>
        <taxon>Brachybasidiaceae</taxon>
        <taxon>Meira</taxon>
    </lineage>
</organism>
<evidence type="ECO:0000313" key="1">
    <source>
        <dbReference type="EMBL" id="PWN38323.1"/>
    </source>
</evidence>
<accession>A0A316VPH7</accession>
<gene>
    <name evidence="1" type="ORF">FA14DRAFT_159937</name>
</gene>
<dbReference type="RefSeq" id="XP_025358625.1">
    <property type="nucleotide sequence ID" value="XM_025498458.1"/>
</dbReference>
<reference evidence="1 2" key="1">
    <citation type="journal article" date="2018" name="Mol. Biol. Evol.">
        <title>Broad Genomic Sampling Reveals a Smut Pathogenic Ancestry of the Fungal Clade Ustilaginomycotina.</title>
        <authorList>
            <person name="Kijpornyongpan T."/>
            <person name="Mondo S.J."/>
            <person name="Barry K."/>
            <person name="Sandor L."/>
            <person name="Lee J."/>
            <person name="Lipzen A."/>
            <person name="Pangilinan J."/>
            <person name="LaButti K."/>
            <person name="Hainaut M."/>
            <person name="Henrissat B."/>
            <person name="Grigoriev I.V."/>
            <person name="Spatafora J.W."/>
            <person name="Aime M.C."/>
        </authorList>
    </citation>
    <scope>NUCLEOTIDE SEQUENCE [LARGE SCALE GENOMIC DNA]</scope>
    <source>
        <strain evidence="1 2">MCA 3882</strain>
    </source>
</reference>
<dbReference type="Proteomes" id="UP000245771">
    <property type="component" value="Unassembled WGS sequence"/>
</dbReference>
<dbReference type="GeneID" id="37020239"/>
<keyword evidence="2" id="KW-1185">Reference proteome</keyword>
<dbReference type="InParanoid" id="A0A316VPH7"/>
<proteinExistence type="predicted"/>